<dbReference type="EMBL" id="VSRR010035002">
    <property type="protein sequence ID" value="MPC72584.1"/>
    <property type="molecule type" value="Genomic_DNA"/>
</dbReference>
<sequence>MKVLVSHIPPLVGSQELVFMDGDLSSDDLPPPPHPSSLLFYIIHLQPSLTVPPTGKGKMPEAPLPWKILRRDWRNRIRYRYEIVIRGAQQRKIR</sequence>
<evidence type="ECO:0000313" key="2">
    <source>
        <dbReference type="Proteomes" id="UP000324222"/>
    </source>
</evidence>
<name>A0A5B7HVZ9_PORTR</name>
<reference evidence="1 2" key="1">
    <citation type="submission" date="2019-05" db="EMBL/GenBank/DDBJ databases">
        <title>Another draft genome of Portunus trituberculatus and its Hox gene families provides insights of decapod evolution.</title>
        <authorList>
            <person name="Jeong J.-H."/>
            <person name="Song I."/>
            <person name="Kim S."/>
            <person name="Choi T."/>
            <person name="Kim D."/>
            <person name="Ryu S."/>
            <person name="Kim W."/>
        </authorList>
    </citation>
    <scope>NUCLEOTIDE SEQUENCE [LARGE SCALE GENOMIC DNA]</scope>
    <source>
        <tissue evidence="1">Muscle</tissue>
    </source>
</reference>
<dbReference type="Proteomes" id="UP000324222">
    <property type="component" value="Unassembled WGS sequence"/>
</dbReference>
<proteinExistence type="predicted"/>
<dbReference type="AlphaFoldDB" id="A0A5B7HVZ9"/>
<accession>A0A5B7HVZ9</accession>
<comment type="caution">
    <text evidence="1">The sequence shown here is derived from an EMBL/GenBank/DDBJ whole genome shotgun (WGS) entry which is preliminary data.</text>
</comment>
<gene>
    <name evidence="1" type="ORF">E2C01_066896</name>
</gene>
<organism evidence="1 2">
    <name type="scientific">Portunus trituberculatus</name>
    <name type="common">Swimming crab</name>
    <name type="synonym">Neptunus trituberculatus</name>
    <dbReference type="NCBI Taxonomy" id="210409"/>
    <lineage>
        <taxon>Eukaryota</taxon>
        <taxon>Metazoa</taxon>
        <taxon>Ecdysozoa</taxon>
        <taxon>Arthropoda</taxon>
        <taxon>Crustacea</taxon>
        <taxon>Multicrustacea</taxon>
        <taxon>Malacostraca</taxon>
        <taxon>Eumalacostraca</taxon>
        <taxon>Eucarida</taxon>
        <taxon>Decapoda</taxon>
        <taxon>Pleocyemata</taxon>
        <taxon>Brachyura</taxon>
        <taxon>Eubrachyura</taxon>
        <taxon>Portunoidea</taxon>
        <taxon>Portunidae</taxon>
        <taxon>Portuninae</taxon>
        <taxon>Portunus</taxon>
    </lineage>
</organism>
<evidence type="ECO:0000313" key="1">
    <source>
        <dbReference type="EMBL" id="MPC72584.1"/>
    </source>
</evidence>
<protein>
    <submittedName>
        <fullName evidence="1">Uncharacterized protein</fullName>
    </submittedName>
</protein>
<keyword evidence="2" id="KW-1185">Reference proteome</keyword>